<reference evidence="3" key="1">
    <citation type="submission" date="2017-03" db="EMBL/GenBank/DDBJ databases">
        <title>Phytopthora megakarya and P. palmivora, two closely related causual agents of cacao black pod achieved similar genome size and gene model numbers by different mechanisms.</title>
        <authorList>
            <person name="Ali S."/>
            <person name="Shao J."/>
            <person name="Larry D.J."/>
            <person name="Kronmiller B."/>
            <person name="Shen D."/>
            <person name="Strem M.D."/>
            <person name="Melnick R.L."/>
            <person name="Guiltinan M.J."/>
            <person name="Tyler B.M."/>
            <person name="Meinhardt L.W."/>
            <person name="Bailey B.A."/>
        </authorList>
    </citation>
    <scope>NUCLEOTIDE SEQUENCE [LARGE SCALE GENOMIC DNA]</scope>
    <source>
        <strain evidence="3">zdho120</strain>
    </source>
</reference>
<evidence type="ECO:0000313" key="3">
    <source>
        <dbReference type="Proteomes" id="UP000198211"/>
    </source>
</evidence>
<evidence type="ECO:0000313" key="2">
    <source>
        <dbReference type="EMBL" id="OWY98229.1"/>
    </source>
</evidence>
<proteinExistence type="predicted"/>
<comment type="caution">
    <text evidence="2">The sequence shown here is derived from an EMBL/GenBank/DDBJ whole genome shotgun (WGS) entry which is preliminary data.</text>
</comment>
<dbReference type="EMBL" id="NBNE01009608">
    <property type="protein sequence ID" value="OWY98229.1"/>
    <property type="molecule type" value="Genomic_DNA"/>
</dbReference>
<protein>
    <submittedName>
        <fullName evidence="2">Uncharacterized protein</fullName>
    </submittedName>
</protein>
<dbReference type="AlphaFoldDB" id="A0A225V1B0"/>
<organism evidence="2 3">
    <name type="scientific">Phytophthora megakarya</name>
    <dbReference type="NCBI Taxonomy" id="4795"/>
    <lineage>
        <taxon>Eukaryota</taxon>
        <taxon>Sar</taxon>
        <taxon>Stramenopiles</taxon>
        <taxon>Oomycota</taxon>
        <taxon>Peronosporomycetes</taxon>
        <taxon>Peronosporales</taxon>
        <taxon>Peronosporaceae</taxon>
        <taxon>Phytophthora</taxon>
    </lineage>
</organism>
<sequence>MISSECDTVTEESDGVILDAPIDDVTVVVSVVDLLLHQVEFERDEWGFEKLQRIQTKILDRILGKYVSPATRTIESILQQLIDESSFPDSNLEYNDAYIVDRLKADPVLLVRFMQIQEESIFHNATSTPSIEDKQPARASSASKLTAEPHKGKESAVYVSTQICPGAVLLKSLPGMLSRACDRGFGVEGLSITHFKLMGRKRRIEWINCGGANCSKFSTTADYKPAPQVTSIREVVDSAHLLATFAVALIETKVIRMTWET</sequence>
<dbReference type="OrthoDB" id="110861at2759"/>
<keyword evidence="3" id="KW-1185">Reference proteome</keyword>
<name>A0A225V1B0_9STRA</name>
<dbReference type="Proteomes" id="UP000198211">
    <property type="component" value="Unassembled WGS sequence"/>
</dbReference>
<accession>A0A225V1B0</accession>
<gene>
    <name evidence="2" type="ORF">PHMEG_00031053</name>
</gene>
<evidence type="ECO:0000256" key="1">
    <source>
        <dbReference type="SAM" id="MobiDB-lite"/>
    </source>
</evidence>
<feature type="region of interest" description="Disordered" evidence="1">
    <location>
        <begin position="127"/>
        <end position="148"/>
    </location>
</feature>